<dbReference type="CDD" id="cd06222">
    <property type="entry name" value="RNase_H_like"/>
    <property type="match status" value="1"/>
</dbReference>
<evidence type="ECO:0000259" key="4">
    <source>
        <dbReference type="Pfam" id="PF14392"/>
    </source>
</evidence>
<dbReference type="Pfam" id="PF13456">
    <property type="entry name" value="RVT_3"/>
    <property type="match status" value="1"/>
</dbReference>
<dbReference type="EMBL" id="WHWC01000001">
    <property type="protein sequence ID" value="KAG8390813.1"/>
    <property type="molecule type" value="Genomic_DNA"/>
</dbReference>
<keyword evidence="6" id="KW-1185">Reference proteome</keyword>
<dbReference type="InterPro" id="IPR040256">
    <property type="entry name" value="At4g02000-like"/>
</dbReference>
<comment type="caution">
    <text evidence="5">The sequence shown here is derived from an EMBL/GenBank/DDBJ whole genome shotgun (WGS) entry which is preliminary data.</text>
</comment>
<dbReference type="Proteomes" id="UP000826271">
    <property type="component" value="Unassembled WGS sequence"/>
</dbReference>
<dbReference type="InterPro" id="IPR025558">
    <property type="entry name" value="DUF4283"/>
</dbReference>
<evidence type="ECO:0000313" key="6">
    <source>
        <dbReference type="Proteomes" id="UP000826271"/>
    </source>
</evidence>
<dbReference type="PANTHER" id="PTHR31286:SF153">
    <property type="entry name" value="DUF4283 DOMAIN PROTEIN"/>
    <property type="match status" value="1"/>
</dbReference>
<dbReference type="GO" id="GO:0004523">
    <property type="term" value="F:RNA-DNA hybrid ribonuclease activity"/>
    <property type="evidence" value="ECO:0007669"/>
    <property type="project" value="InterPro"/>
</dbReference>
<sequence>MDAEISRMARDFTLTDREATKVSIPANSCRPGEGYNPRILVGRITTDRQINFPAFKDTVIGSFRPRRGMEVSCLGNSRFLLAFNHSVDLDRVLESGPWNFDNDMIILKKLNEFDDPRSVNLDWNDIFVRVSGLPLGLMNHNVAQIIGNHMGIFVDMDLSKSGFFWDSTLRLRVRINVTKPLLRLMTLTIPGGQEVKLSFSYEKLPNFCYLCGVIGHIEDRCEIRYNQSFVHPGDHTPFGPWLRASNRCANPSRSLHFGFGEPQPAIDSSHREGHSSSWKTLVGNQTNIQSRSSSPLYCLPHIRRNSVDHDVNIPSRAPENPRGSRSRCRLRLVDESDDDLAGENLNLIGQATSSPLGTIVSNSLPVNPPPGSNLSPHAKSNSTTNPASISPQLPNPVSSSRLIEISSPIVISQHKCDRAYPALSDNISCMPPHSLPMQPTSPMHSPTPSVHNILHINPPPSPMLINIPLQISLTPHKVPKSLSVNRKIRKNKRQKISPPYIINNQTLRLTDIPVSEFAQGMGKLGSEGYTAGYPGRSFVKEVTTILPIRSLSLQKAKWQPPEFRIMKINVDGAADVHRGLAAVGVVIRDWRGSCVGWTGKFLNFAPSPDYIEALALVEGLLLASREGWPAVVLEGDCLSIISKVIAGLFIDHLQSYSRIN</sequence>
<reference evidence="5" key="1">
    <citation type="submission" date="2019-10" db="EMBL/GenBank/DDBJ databases">
        <authorList>
            <person name="Zhang R."/>
            <person name="Pan Y."/>
            <person name="Wang J."/>
            <person name="Ma R."/>
            <person name="Yu S."/>
        </authorList>
    </citation>
    <scope>NUCLEOTIDE SEQUENCE</scope>
    <source>
        <strain evidence="5">LA-IB0</strain>
        <tissue evidence="5">Leaf</tissue>
    </source>
</reference>
<feature type="compositionally biased region" description="Polar residues" evidence="1">
    <location>
        <begin position="372"/>
        <end position="395"/>
    </location>
</feature>
<feature type="region of interest" description="Disordered" evidence="1">
    <location>
        <begin position="309"/>
        <end position="328"/>
    </location>
</feature>
<dbReference type="InterPro" id="IPR002156">
    <property type="entry name" value="RNaseH_domain"/>
</dbReference>
<feature type="domain" description="Zinc knuckle CX2CX4HX4C" evidence="4">
    <location>
        <begin position="175"/>
        <end position="222"/>
    </location>
</feature>
<feature type="region of interest" description="Disordered" evidence="1">
    <location>
        <begin position="359"/>
        <end position="395"/>
    </location>
</feature>
<dbReference type="Pfam" id="PF14392">
    <property type="entry name" value="zf-CCHC_4"/>
    <property type="match status" value="1"/>
</dbReference>
<evidence type="ECO:0000256" key="1">
    <source>
        <dbReference type="SAM" id="MobiDB-lite"/>
    </source>
</evidence>
<dbReference type="Pfam" id="PF14111">
    <property type="entry name" value="DUF4283"/>
    <property type="match status" value="1"/>
</dbReference>
<dbReference type="InterPro" id="IPR012337">
    <property type="entry name" value="RNaseH-like_sf"/>
</dbReference>
<gene>
    <name evidence="5" type="ORF">BUALT_Bualt01G0122600</name>
</gene>
<protein>
    <recommendedName>
        <fullName evidence="7">CCHC-type domain-containing protein</fullName>
    </recommendedName>
</protein>
<dbReference type="InterPro" id="IPR025836">
    <property type="entry name" value="Zn_knuckle_CX2CX4HX4C"/>
</dbReference>
<evidence type="ECO:0000313" key="5">
    <source>
        <dbReference type="EMBL" id="KAG8390813.1"/>
    </source>
</evidence>
<evidence type="ECO:0000259" key="3">
    <source>
        <dbReference type="Pfam" id="PF14111"/>
    </source>
</evidence>
<evidence type="ECO:0000259" key="2">
    <source>
        <dbReference type="Pfam" id="PF13456"/>
    </source>
</evidence>
<accession>A0AAV6Y801</accession>
<proteinExistence type="predicted"/>
<dbReference type="InterPro" id="IPR036397">
    <property type="entry name" value="RNaseH_sf"/>
</dbReference>
<feature type="domain" description="DUF4283" evidence="3">
    <location>
        <begin position="38"/>
        <end position="113"/>
    </location>
</feature>
<organism evidence="5 6">
    <name type="scientific">Buddleja alternifolia</name>
    <dbReference type="NCBI Taxonomy" id="168488"/>
    <lineage>
        <taxon>Eukaryota</taxon>
        <taxon>Viridiplantae</taxon>
        <taxon>Streptophyta</taxon>
        <taxon>Embryophyta</taxon>
        <taxon>Tracheophyta</taxon>
        <taxon>Spermatophyta</taxon>
        <taxon>Magnoliopsida</taxon>
        <taxon>eudicotyledons</taxon>
        <taxon>Gunneridae</taxon>
        <taxon>Pentapetalae</taxon>
        <taxon>asterids</taxon>
        <taxon>lamiids</taxon>
        <taxon>Lamiales</taxon>
        <taxon>Scrophulariaceae</taxon>
        <taxon>Buddlejeae</taxon>
        <taxon>Buddleja</taxon>
    </lineage>
</organism>
<dbReference type="SUPFAM" id="SSF53098">
    <property type="entry name" value="Ribonuclease H-like"/>
    <property type="match status" value="1"/>
</dbReference>
<dbReference type="PANTHER" id="PTHR31286">
    <property type="entry name" value="GLYCINE-RICH CELL WALL STRUCTURAL PROTEIN 1.8-LIKE"/>
    <property type="match status" value="1"/>
</dbReference>
<feature type="domain" description="RNase H type-1" evidence="2">
    <location>
        <begin position="569"/>
        <end position="644"/>
    </location>
</feature>
<dbReference type="Gene3D" id="3.30.420.10">
    <property type="entry name" value="Ribonuclease H-like superfamily/Ribonuclease H"/>
    <property type="match status" value="1"/>
</dbReference>
<evidence type="ECO:0008006" key="7">
    <source>
        <dbReference type="Google" id="ProtNLM"/>
    </source>
</evidence>
<name>A0AAV6Y801_9LAMI</name>
<dbReference type="GO" id="GO:0003676">
    <property type="term" value="F:nucleic acid binding"/>
    <property type="evidence" value="ECO:0007669"/>
    <property type="project" value="InterPro"/>
</dbReference>
<dbReference type="AlphaFoldDB" id="A0AAV6Y801"/>
<dbReference type="InterPro" id="IPR044730">
    <property type="entry name" value="RNase_H-like_dom_plant"/>
</dbReference>